<protein>
    <submittedName>
        <fullName evidence="2">Uncharacterized protein</fullName>
    </submittedName>
</protein>
<gene>
    <name evidence="2" type="ORF">F989_02912</name>
</gene>
<dbReference type="HOGENOM" id="CLU_208399_0_0_6"/>
<evidence type="ECO:0000313" key="3">
    <source>
        <dbReference type="Proteomes" id="UP000018426"/>
    </source>
</evidence>
<organism evidence="2 3">
    <name type="scientific">Acinetobacter parvus NIPH 1103</name>
    <dbReference type="NCBI Taxonomy" id="1217671"/>
    <lineage>
        <taxon>Bacteria</taxon>
        <taxon>Pseudomonadati</taxon>
        <taxon>Pseudomonadota</taxon>
        <taxon>Gammaproteobacteria</taxon>
        <taxon>Moraxellales</taxon>
        <taxon>Moraxellaceae</taxon>
        <taxon>Acinetobacter</taxon>
    </lineage>
</organism>
<proteinExistence type="predicted"/>
<dbReference type="AlphaFoldDB" id="N8RF16"/>
<feature type="coiled-coil region" evidence="1">
    <location>
        <begin position="12"/>
        <end position="39"/>
    </location>
</feature>
<dbReference type="RefSeq" id="WP_004675670.1">
    <property type="nucleotide sequence ID" value="NZ_KB849219.1"/>
</dbReference>
<name>N8RF16_9GAMM</name>
<evidence type="ECO:0000313" key="2">
    <source>
        <dbReference type="EMBL" id="ENU32149.1"/>
    </source>
</evidence>
<sequence length="60" mass="6829">MPNTPLTLEQRIKELEHQLANSQQKAEFFESVVDVLERDYGVSIIEKPRGKSSGKSKKRG</sequence>
<accession>N8RF16</accession>
<dbReference type="EMBL" id="APOL01000048">
    <property type="protein sequence ID" value="ENU32149.1"/>
    <property type="molecule type" value="Genomic_DNA"/>
</dbReference>
<dbReference type="STRING" id="134533.GCA_001485085_01767"/>
<comment type="caution">
    <text evidence="2">The sequence shown here is derived from an EMBL/GenBank/DDBJ whole genome shotgun (WGS) entry which is preliminary data.</text>
</comment>
<dbReference type="PATRIC" id="fig|1217671.3.peg.2863"/>
<keyword evidence="1" id="KW-0175">Coiled coil</keyword>
<dbReference type="Proteomes" id="UP000018426">
    <property type="component" value="Unassembled WGS sequence"/>
</dbReference>
<reference evidence="2 3" key="1">
    <citation type="submission" date="2013-02" db="EMBL/GenBank/DDBJ databases">
        <title>The Genome Sequence of Acinetobacter parvus NIPH 1103.</title>
        <authorList>
            <consortium name="The Broad Institute Genome Sequencing Platform"/>
            <consortium name="The Broad Institute Genome Sequencing Center for Infectious Disease"/>
            <person name="Cerqueira G."/>
            <person name="Feldgarden M."/>
            <person name="Courvalin P."/>
            <person name="Perichon B."/>
            <person name="Grillot-Courvalin C."/>
            <person name="Clermont D."/>
            <person name="Rocha E."/>
            <person name="Yoon E.-J."/>
            <person name="Nemec A."/>
            <person name="Walker B."/>
            <person name="Young S.K."/>
            <person name="Zeng Q."/>
            <person name="Gargeya S."/>
            <person name="Fitzgerald M."/>
            <person name="Haas B."/>
            <person name="Abouelleil A."/>
            <person name="Alvarado L."/>
            <person name="Arachchi H.M."/>
            <person name="Berlin A.M."/>
            <person name="Chapman S.B."/>
            <person name="Dewar J."/>
            <person name="Goldberg J."/>
            <person name="Griggs A."/>
            <person name="Gujja S."/>
            <person name="Hansen M."/>
            <person name="Howarth C."/>
            <person name="Imamovic A."/>
            <person name="Larimer J."/>
            <person name="McCowan C."/>
            <person name="Murphy C."/>
            <person name="Neiman D."/>
            <person name="Pearson M."/>
            <person name="Priest M."/>
            <person name="Roberts A."/>
            <person name="Saif S."/>
            <person name="Shea T."/>
            <person name="Sisk P."/>
            <person name="Sykes S."/>
            <person name="Wortman J."/>
            <person name="Nusbaum C."/>
            <person name="Birren B."/>
        </authorList>
    </citation>
    <scope>NUCLEOTIDE SEQUENCE [LARGE SCALE GENOMIC DNA]</scope>
    <source>
        <strain evidence="2 3">NIPH 1103</strain>
    </source>
</reference>
<evidence type="ECO:0000256" key="1">
    <source>
        <dbReference type="SAM" id="Coils"/>
    </source>
</evidence>